<keyword evidence="4" id="KW-0997">Cell inner membrane</keyword>
<reference evidence="9" key="1">
    <citation type="submission" date="2022-07" db="EMBL/GenBank/DDBJ databases">
        <authorList>
            <person name="Macas J."/>
            <person name="Novak P."/>
            <person name="Neumann P."/>
        </authorList>
    </citation>
    <scope>NUCLEOTIDE SEQUENCE</scope>
</reference>
<evidence type="ECO:0000256" key="5">
    <source>
        <dbReference type="ARBA" id="ARBA00022692"/>
    </source>
</evidence>
<organism evidence="9 10">
    <name type="scientific">Cuscuta europaea</name>
    <name type="common">European dodder</name>
    <dbReference type="NCBI Taxonomy" id="41803"/>
    <lineage>
        <taxon>Eukaryota</taxon>
        <taxon>Viridiplantae</taxon>
        <taxon>Streptophyta</taxon>
        <taxon>Embryophyta</taxon>
        <taxon>Tracheophyta</taxon>
        <taxon>Spermatophyta</taxon>
        <taxon>Magnoliopsida</taxon>
        <taxon>eudicotyledons</taxon>
        <taxon>Gunneridae</taxon>
        <taxon>Pentapetalae</taxon>
        <taxon>asterids</taxon>
        <taxon>lamiids</taxon>
        <taxon>Solanales</taxon>
        <taxon>Convolvulaceae</taxon>
        <taxon>Cuscuteae</taxon>
        <taxon>Cuscuta</taxon>
        <taxon>Cuscuta subgen. Cuscuta</taxon>
    </lineage>
</organism>
<proteinExistence type="predicted"/>
<evidence type="ECO:0008006" key="11">
    <source>
        <dbReference type="Google" id="ProtNLM"/>
    </source>
</evidence>
<sequence length="497" mass="53181">MMINLSFLSSSVTFLDRPKPALQNHSNAANSFRKFTCNWNFMVQKSAVLPTLISSGGRGRFDAAFKSFPGKPSSGQQALEVEQVEHEVRRLFSNLNQSTLKREPGSLTSAVFLVAGTSIGAGILAIPAVTQESGFIGSAVTCIICWFYMVVTGLLVAEVNVKTMSQLGSSGVSLVSMAMRTLGNTGVQIACWSYIFIHYALLVAYVARSSDLLTSFLDIPLWESGTLFTLLLGGLCFFGSQRVIGVVNGTLVLGIVISFISLVIVASGDLHWEALLKANFEAAPQSIPIIALSFVYQNVVPVVCTNLEGDLSKVRNAIVLGTAIPLALFLVWNGVILGTICDPETGLDKIGDPVQQLRSANGVVGAIVDVFSLFAIATSYIGFILGLTDFLADLLKIQRAGKNTLATYLLTLVPPLVLSLLNPGIFFKALDFAGTYGVLVLFGVLPAAMCWSDRYSESAKSQTNLPQLVPGGRLSLLLVLGGSAFIILTQILHSFEH</sequence>
<dbReference type="AlphaFoldDB" id="A0A9P0YR69"/>
<feature type="transmembrane region" description="Helical" evidence="8">
    <location>
        <begin position="189"/>
        <end position="207"/>
    </location>
</feature>
<keyword evidence="6 8" id="KW-1133">Transmembrane helix</keyword>
<comment type="caution">
    <text evidence="9">The sequence shown here is derived from an EMBL/GenBank/DDBJ whole genome shotgun (WGS) entry which is preliminary data.</text>
</comment>
<feature type="transmembrane region" description="Helical" evidence="8">
    <location>
        <begin position="245"/>
        <end position="266"/>
    </location>
</feature>
<dbReference type="Gene3D" id="1.20.1740.10">
    <property type="entry name" value="Amino acid/polyamine transporter I"/>
    <property type="match status" value="1"/>
</dbReference>
<accession>A0A9P0YR69</accession>
<feature type="transmembrane region" description="Helical" evidence="8">
    <location>
        <begin position="317"/>
        <end position="340"/>
    </location>
</feature>
<feature type="transmembrane region" description="Helical" evidence="8">
    <location>
        <begin position="286"/>
        <end position="305"/>
    </location>
</feature>
<evidence type="ECO:0000256" key="3">
    <source>
        <dbReference type="ARBA" id="ARBA00022475"/>
    </source>
</evidence>
<comment type="subcellular location">
    <subcellularLocation>
        <location evidence="1">Cell inner membrane</location>
        <topology evidence="1">Multi-pass membrane protein</topology>
    </subcellularLocation>
</comment>
<evidence type="ECO:0000313" key="10">
    <source>
        <dbReference type="Proteomes" id="UP001152484"/>
    </source>
</evidence>
<name>A0A9P0YR69_CUSEU</name>
<dbReference type="Pfam" id="PF03222">
    <property type="entry name" value="Trp_Tyr_perm"/>
    <property type="match status" value="1"/>
</dbReference>
<gene>
    <name evidence="9" type="ORF">CEURO_LOCUS4380</name>
</gene>
<evidence type="ECO:0000256" key="8">
    <source>
        <dbReference type="SAM" id="Phobius"/>
    </source>
</evidence>
<dbReference type="GO" id="GO:0005886">
    <property type="term" value="C:plasma membrane"/>
    <property type="evidence" value="ECO:0007669"/>
    <property type="project" value="UniProtKB-SubCell"/>
</dbReference>
<keyword evidence="5 8" id="KW-0812">Transmembrane</keyword>
<dbReference type="InterPro" id="IPR018227">
    <property type="entry name" value="Amino_acid_transport_2"/>
</dbReference>
<feature type="transmembrane region" description="Helical" evidence="8">
    <location>
        <begin position="433"/>
        <end position="451"/>
    </location>
</feature>
<feature type="transmembrane region" description="Helical" evidence="8">
    <location>
        <begin position="360"/>
        <end position="385"/>
    </location>
</feature>
<feature type="transmembrane region" description="Helical" evidence="8">
    <location>
        <begin position="405"/>
        <end position="427"/>
    </location>
</feature>
<keyword evidence="10" id="KW-1185">Reference proteome</keyword>
<evidence type="ECO:0000256" key="4">
    <source>
        <dbReference type="ARBA" id="ARBA00022519"/>
    </source>
</evidence>
<feature type="transmembrane region" description="Helical" evidence="8">
    <location>
        <begin position="219"/>
        <end position="238"/>
    </location>
</feature>
<dbReference type="PANTHER" id="PTHR32195">
    <property type="entry name" value="OS07G0662800 PROTEIN"/>
    <property type="match status" value="1"/>
</dbReference>
<evidence type="ECO:0000256" key="6">
    <source>
        <dbReference type="ARBA" id="ARBA00022989"/>
    </source>
</evidence>
<dbReference type="GO" id="GO:0003333">
    <property type="term" value="P:amino acid transmembrane transport"/>
    <property type="evidence" value="ECO:0007669"/>
    <property type="project" value="InterPro"/>
</dbReference>
<evidence type="ECO:0000256" key="7">
    <source>
        <dbReference type="ARBA" id="ARBA00023136"/>
    </source>
</evidence>
<dbReference type="PANTHER" id="PTHR32195:SF26">
    <property type="entry name" value="TRYPTOPHAN OR TYROSINE TRANSPORTER PROTEIN"/>
    <property type="match status" value="1"/>
</dbReference>
<keyword evidence="2" id="KW-0813">Transport</keyword>
<evidence type="ECO:0000256" key="1">
    <source>
        <dbReference type="ARBA" id="ARBA00004429"/>
    </source>
</evidence>
<feature type="transmembrane region" description="Helical" evidence="8">
    <location>
        <begin position="135"/>
        <end position="157"/>
    </location>
</feature>
<feature type="transmembrane region" description="Helical" evidence="8">
    <location>
        <begin position="472"/>
        <end position="492"/>
    </location>
</feature>
<keyword evidence="3" id="KW-1003">Cell membrane</keyword>
<evidence type="ECO:0000313" key="9">
    <source>
        <dbReference type="EMBL" id="CAH9072507.1"/>
    </source>
</evidence>
<keyword evidence="7 8" id="KW-0472">Membrane</keyword>
<dbReference type="EMBL" id="CAMAPE010000008">
    <property type="protein sequence ID" value="CAH9072507.1"/>
    <property type="molecule type" value="Genomic_DNA"/>
</dbReference>
<dbReference type="OrthoDB" id="204942at2759"/>
<protein>
    <recommendedName>
        <fullName evidence="11">Tyrosine-specific transport protein</fullName>
    </recommendedName>
</protein>
<feature type="transmembrane region" description="Helical" evidence="8">
    <location>
        <begin position="110"/>
        <end position="129"/>
    </location>
</feature>
<dbReference type="Proteomes" id="UP001152484">
    <property type="component" value="Unassembled WGS sequence"/>
</dbReference>
<evidence type="ECO:0000256" key="2">
    <source>
        <dbReference type="ARBA" id="ARBA00022448"/>
    </source>
</evidence>